<keyword evidence="11" id="KW-1185">Reference proteome</keyword>
<comment type="subunit">
    <text evidence="7">Heterotrimeric transcription factor composed of three components, NF-YA, NF-YB and NF-YC. NF-YB and NF-YC must interact and dimerize for NF-YA association and DNA binding.</text>
</comment>
<evidence type="ECO:0000313" key="10">
    <source>
        <dbReference type="EMBL" id="KAK7294404.1"/>
    </source>
</evidence>
<reference evidence="10 11" key="1">
    <citation type="submission" date="2024-01" db="EMBL/GenBank/DDBJ databases">
        <title>The genomes of 5 underutilized Papilionoideae crops provide insights into root nodulation and disease resistance.</title>
        <authorList>
            <person name="Yuan L."/>
        </authorList>
    </citation>
    <scope>NUCLEOTIDE SEQUENCE [LARGE SCALE GENOMIC DNA]</scope>
    <source>
        <strain evidence="10">LY-2023</strain>
        <tissue evidence="10">Leaf</tissue>
    </source>
</reference>
<comment type="function">
    <text evidence="8">Component of the sequence-specific heterotrimeric transcription factor (NF-Y) which specifically recognizes a 5'-CCAAT-3' box motif found in the promoters of its target genes.</text>
</comment>
<sequence length="344" mass="37942">MNNLCKKDSGSVHLTSPYVLGCSSWGTSSKSDVQQSSMSKSLTLKMAVQPQEYHKNRKSQFQDKDSSSTQSTGQSYPEVGSTLSVHYSNSPAFSTLNKIGGKSLEGLFTSSVGSQDFTFPPSQLGSNQSFDHNAFHHVEPCFSDLLASSYGPQSNIHPGQPLGMTPVRIPLPLDLSVTEEPVYVNAKQYHAILRRRQYRAKLEAQNKLIKDRKPYIHESRHLHALKRARGSGGRFLNTKKLQQSKLTSENYGVHMSNYTQLNLIGNMLESKVHPVENYIDGACTTNCSHVTIASNSDDIFQQHESDFIRLCGYPSHTGMNMQGYSADVDGGGGGGNHHRLSVLM</sequence>
<dbReference type="InterPro" id="IPR018362">
    <property type="entry name" value="CCAAT-binding_factor_CS"/>
</dbReference>
<evidence type="ECO:0000256" key="7">
    <source>
        <dbReference type="ARBA" id="ARBA00025911"/>
    </source>
</evidence>
<keyword evidence="6 8" id="KW-0539">Nucleus</keyword>
<evidence type="ECO:0000256" key="5">
    <source>
        <dbReference type="ARBA" id="ARBA00023163"/>
    </source>
</evidence>
<feature type="compositionally biased region" description="Polar residues" evidence="9">
    <location>
        <begin position="67"/>
        <end position="78"/>
    </location>
</feature>
<keyword evidence="5 8" id="KW-0804">Transcription</keyword>
<keyword evidence="4" id="KW-0010">Activator</keyword>
<gene>
    <name evidence="10" type="ORF">RJT34_17293</name>
</gene>
<dbReference type="PANTHER" id="PTHR12632">
    <property type="entry name" value="TRANSCRIPTION FACTOR NF-Y ALPHA-RELATED"/>
    <property type="match status" value="1"/>
</dbReference>
<comment type="subcellular location">
    <subcellularLocation>
        <location evidence="1 8">Nucleus</location>
    </subcellularLocation>
</comment>
<dbReference type="PROSITE" id="PS00686">
    <property type="entry name" value="NFYA_HAP2_1"/>
    <property type="match status" value="1"/>
</dbReference>
<dbReference type="AlphaFoldDB" id="A0AAN9JA03"/>
<accession>A0AAN9JA03</accession>
<name>A0AAN9JA03_CLITE</name>
<organism evidence="10 11">
    <name type="scientific">Clitoria ternatea</name>
    <name type="common">Butterfly pea</name>
    <dbReference type="NCBI Taxonomy" id="43366"/>
    <lineage>
        <taxon>Eukaryota</taxon>
        <taxon>Viridiplantae</taxon>
        <taxon>Streptophyta</taxon>
        <taxon>Embryophyta</taxon>
        <taxon>Tracheophyta</taxon>
        <taxon>Spermatophyta</taxon>
        <taxon>Magnoliopsida</taxon>
        <taxon>eudicotyledons</taxon>
        <taxon>Gunneridae</taxon>
        <taxon>Pentapetalae</taxon>
        <taxon>rosids</taxon>
        <taxon>fabids</taxon>
        <taxon>Fabales</taxon>
        <taxon>Fabaceae</taxon>
        <taxon>Papilionoideae</taxon>
        <taxon>50 kb inversion clade</taxon>
        <taxon>NPAAA clade</taxon>
        <taxon>indigoferoid/millettioid clade</taxon>
        <taxon>Phaseoleae</taxon>
        <taxon>Clitoria</taxon>
    </lineage>
</organism>
<evidence type="ECO:0000256" key="9">
    <source>
        <dbReference type="SAM" id="MobiDB-lite"/>
    </source>
</evidence>
<dbReference type="PRINTS" id="PR00616">
    <property type="entry name" value="CCAATSUBUNTB"/>
</dbReference>
<proteinExistence type="inferred from homology"/>
<comment type="caution">
    <text evidence="10">The sequence shown here is derived from an EMBL/GenBank/DDBJ whole genome shotgun (WGS) entry which is preliminary data.</text>
</comment>
<evidence type="ECO:0000256" key="2">
    <source>
        <dbReference type="ARBA" id="ARBA00023015"/>
    </source>
</evidence>
<dbReference type="PROSITE" id="PS51152">
    <property type="entry name" value="NFYA_HAP2_2"/>
    <property type="match status" value="1"/>
</dbReference>
<feature type="region of interest" description="Disordered" evidence="9">
    <location>
        <begin position="52"/>
        <end position="78"/>
    </location>
</feature>
<evidence type="ECO:0000256" key="4">
    <source>
        <dbReference type="ARBA" id="ARBA00023159"/>
    </source>
</evidence>
<evidence type="ECO:0000256" key="6">
    <source>
        <dbReference type="ARBA" id="ARBA00023242"/>
    </source>
</evidence>
<keyword evidence="3 8" id="KW-0238">DNA-binding</keyword>
<dbReference type="GO" id="GO:0003677">
    <property type="term" value="F:DNA binding"/>
    <property type="evidence" value="ECO:0007669"/>
    <property type="project" value="UniProtKB-KW"/>
</dbReference>
<dbReference type="SMART" id="SM00521">
    <property type="entry name" value="CBF"/>
    <property type="match status" value="1"/>
</dbReference>
<dbReference type="Pfam" id="PF02045">
    <property type="entry name" value="CBFB_NFYA"/>
    <property type="match status" value="1"/>
</dbReference>
<evidence type="ECO:0000256" key="8">
    <source>
        <dbReference type="RuleBase" id="RU367155"/>
    </source>
</evidence>
<comment type="similarity">
    <text evidence="8">Belongs to the NFYA/HAP2 subunit family.</text>
</comment>
<dbReference type="EMBL" id="JAYKXN010000004">
    <property type="protein sequence ID" value="KAK7294404.1"/>
    <property type="molecule type" value="Genomic_DNA"/>
</dbReference>
<evidence type="ECO:0000256" key="1">
    <source>
        <dbReference type="ARBA" id="ARBA00004123"/>
    </source>
</evidence>
<keyword evidence="2 8" id="KW-0805">Transcription regulation</keyword>
<protein>
    <recommendedName>
        <fullName evidence="8">Nuclear transcription factor Y subunit</fullName>
    </recommendedName>
</protein>
<dbReference type="InterPro" id="IPR001289">
    <property type="entry name" value="NFYA"/>
</dbReference>
<dbReference type="Gene3D" id="6.10.250.2430">
    <property type="match status" value="1"/>
</dbReference>
<dbReference type="GO" id="GO:0003700">
    <property type="term" value="F:DNA-binding transcription factor activity"/>
    <property type="evidence" value="ECO:0007669"/>
    <property type="project" value="UniProtKB-UniRule"/>
</dbReference>
<dbReference type="GO" id="GO:0016602">
    <property type="term" value="C:CCAAT-binding factor complex"/>
    <property type="evidence" value="ECO:0007669"/>
    <property type="project" value="InterPro"/>
</dbReference>
<evidence type="ECO:0000256" key="3">
    <source>
        <dbReference type="ARBA" id="ARBA00023125"/>
    </source>
</evidence>
<dbReference type="Proteomes" id="UP001359559">
    <property type="component" value="Unassembled WGS sequence"/>
</dbReference>
<evidence type="ECO:0000313" key="11">
    <source>
        <dbReference type="Proteomes" id="UP001359559"/>
    </source>
</evidence>